<accession>A0ABQ2WU23</accession>
<evidence type="ECO:0000256" key="2">
    <source>
        <dbReference type="ARBA" id="ARBA00008639"/>
    </source>
</evidence>
<proteinExistence type="inferred from homology"/>
<organism evidence="4 5">
    <name type="scientific">Alishewanella tabrizica</name>
    <dbReference type="NCBI Taxonomy" id="671278"/>
    <lineage>
        <taxon>Bacteria</taxon>
        <taxon>Pseudomonadati</taxon>
        <taxon>Pseudomonadota</taxon>
        <taxon>Gammaproteobacteria</taxon>
        <taxon>Alteromonadales</taxon>
        <taxon>Alteromonadaceae</taxon>
        <taxon>Alishewanella</taxon>
    </lineage>
</organism>
<reference evidence="5" key="1">
    <citation type="journal article" date="2019" name="Int. J. Syst. Evol. Microbiol.">
        <title>The Global Catalogue of Microorganisms (GCM) 10K type strain sequencing project: providing services to taxonomists for standard genome sequencing and annotation.</title>
        <authorList>
            <consortium name="The Broad Institute Genomics Platform"/>
            <consortium name="The Broad Institute Genome Sequencing Center for Infectious Disease"/>
            <person name="Wu L."/>
            <person name="Ma J."/>
        </authorList>
    </citation>
    <scope>NUCLEOTIDE SEQUENCE [LARGE SCALE GENOMIC DNA]</scope>
    <source>
        <strain evidence="5">KCTC 23723</strain>
    </source>
</reference>
<keyword evidence="3" id="KW-0663">Pyridoxal phosphate</keyword>
<dbReference type="RefSeq" id="WP_189484173.1">
    <property type="nucleotide sequence ID" value="NZ_BMYR01000018.1"/>
</dbReference>
<dbReference type="PIRSF" id="PIRSF006278">
    <property type="entry name" value="ACCD_DCysDesulf"/>
    <property type="match status" value="1"/>
</dbReference>
<sequence>MFETQQLKIHWQQIQHPILKAHQSELWVCQIEPPVSEIAGNKWLKLAPILSKRKPSQGILSFGGAFSNHLAALAAAGYFYQFPTIGLVRTDQLDLNNPTLQRCIEYGMQLEPINRMQFRQRDTIEFNQYLANTYPTYIVVPEGGSNQDGASGAAMLPLADTPAGEADILTVATASGGTLAGIIQRYPHKQALGLAVVKDQALISKVKACLPTKENFYHWQVFESDTPYGKVTPQLIEFCCALKPQLTIEPIYTGKALFKLFTLLAKGNIPKGKRIAFFHTGGLQGIAGLHYRKIITDKQFTLLKQI</sequence>
<comment type="similarity">
    <text evidence="2">Belongs to the ACC deaminase/D-cysteine desulfhydrase family.</text>
</comment>
<name>A0ABQ2WU23_9ALTE</name>
<dbReference type="PANTHER" id="PTHR43780:SF2">
    <property type="entry name" value="1-AMINOCYCLOPROPANE-1-CARBOXYLATE DEAMINASE-RELATED"/>
    <property type="match status" value="1"/>
</dbReference>
<dbReference type="EMBL" id="BMYR01000018">
    <property type="protein sequence ID" value="GGW72941.1"/>
    <property type="molecule type" value="Genomic_DNA"/>
</dbReference>
<comment type="caution">
    <text evidence="4">The sequence shown here is derived from an EMBL/GenBank/DDBJ whole genome shotgun (WGS) entry which is preliminary data.</text>
</comment>
<keyword evidence="5" id="KW-1185">Reference proteome</keyword>
<evidence type="ECO:0000256" key="1">
    <source>
        <dbReference type="ARBA" id="ARBA00001933"/>
    </source>
</evidence>
<dbReference type="Gene3D" id="3.40.50.1100">
    <property type="match status" value="2"/>
</dbReference>
<dbReference type="Proteomes" id="UP000634667">
    <property type="component" value="Unassembled WGS sequence"/>
</dbReference>
<evidence type="ECO:0000256" key="3">
    <source>
        <dbReference type="ARBA" id="ARBA00022898"/>
    </source>
</evidence>
<protein>
    <submittedName>
        <fullName evidence="4">1-aminocyclopropane-1-carboxylate deaminase</fullName>
    </submittedName>
</protein>
<dbReference type="SUPFAM" id="SSF53686">
    <property type="entry name" value="Tryptophan synthase beta subunit-like PLP-dependent enzymes"/>
    <property type="match status" value="1"/>
</dbReference>
<gene>
    <name evidence="4" type="ORF">GCM10008111_31310</name>
</gene>
<dbReference type="InterPro" id="IPR036052">
    <property type="entry name" value="TrpB-like_PALP_sf"/>
</dbReference>
<evidence type="ECO:0000313" key="5">
    <source>
        <dbReference type="Proteomes" id="UP000634667"/>
    </source>
</evidence>
<dbReference type="InterPro" id="IPR027278">
    <property type="entry name" value="ACCD_DCysDesulf"/>
</dbReference>
<comment type="cofactor">
    <cofactor evidence="1">
        <name>pyridoxal 5'-phosphate</name>
        <dbReference type="ChEBI" id="CHEBI:597326"/>
    </cofactor>
</comment>
<evidence type="ECO:0000313" key="4">
    <source>
        <dbReference type="EMBL" id="GGW72941.1"/>
    </source>
</evidence>
<dbReference type="PANTHER" id="PTHR43780">
    <property type="entry name" value="1-AMINOCYCLOPROPANE-1-CARBOXYLATE DEAMINASE-RELATED"/>
    <property type="match status" value="1"/>
</dbReference>